<evidence type="ECO:0000256" key="7">
    <source>
        <dbReference type="ARBA" id="ARBA00022737"/>
    </source>
</evidence>
<dbReference type="GO" id="GO:0051087">
    <property type="term" value="F:protein-folding chaperone binding"/>
    <property type="evidence" value="ECO:0007669"/>
    <property type="project" value="TreeGrafter"/>
</dbReference>
<dbReference type="Gene3D" id="1.20.140.140">
    <property type="entry name" value="Calcium release-activated calcium channel protein Orai"/>
    <property type="match status" value="1"/>
</dbReference>
<keyword evidence="6 13" id="KW-0812">Transmembrane</keyword>
<dbReference type="Pfam" id="PF07719">
    <property type="entry name" value="TPR_2"/>
    <property type="match status" value="1"/>
</dbReference>
<evidence type="ECO:0000256" key="4">
    <source>
        <dbReference type="ARBA" id="ARBA00012483"/>
    </source>
</evidence>
<name>A0A818HNI2_9BILA</name>
<dbReference type="GO" id="GO:0071218">
    <property type="term" value="P:cellular response to misfolded protein"/>
    <property type="evidence" value="ECO:0007669"/>
    <property type="project" value="TreeGrafter"/>
</dbReference>
<dbReference type="Gene3D" id="3.30.40.10">
    <property type="entry name" value="Zinc/RING finger domain, C3HC4 (zinc finger)"/>
    <property type="match status" value="1"/>
</dbReference>
<dbReference type="Pfam" id="PF04564">
    <property type="entry name" value="U-box"/>
    <property type="match status" value="1"/>
</dbReference>
<dbReference type="AlphaFoldDB" id="A0A818HNI2"/>
<keyword evidence="10 13" id="KW-1133">Transmembrane helix</keyword>
<keyword evidence="9 12" id="KW-0802">TPR repeat</keyword>
<dbReference type="GO" id="GO:0043161">
    <property type="term" value="P:proteasome-mediated ubiquitin-dependent protein catabolic process"/>
    <property type="evidence" value="ECO:0007669"/>
    <property type="project" value="TreeGrafter"/>
</dbReference>
<evidence type="ECO:0000256" key="2">
    <source>
        <dbReference type="ARBA" id="ARBA00004141"/>
    </source>
</evidence>
<dbReference type="InterPro" id="IPR038350">
    <property type="entry name" value="Orai_sf"/>
</dbReference>
<keyword evidence="5" id="KW-0808">Transferase</keyword>
<dbReference type="SMART" id="SM00028">
    <property type="entry name" value="TPR"/>
    <property type="match status" value="3"/>
</dbReference>
<dbReference type="PANTHER" id="PTHR46803">
    <property type="entry name" value="E3 UBIQUITIN-PROTEIN LIGASE CHIP"/>
    <property type="match status" value="1"/>
</dbReference>
<evidence type="ECO:0000259" key="14">
    <source>
        <dbReference type="PROSITE" id="PS51698"/>
    </source>
</evidence>
<dbReference type="PROSITE" id="PS51698">
    <property type="entry name" value="U_BOX"/>
    <property type="match status" value="1"/>
</dbReference>
<evidence type="ECO:0000256" key="3">
    <source>
        <dbReference type="ARBA" id="ARBA00008062"/>
    </source>
</evidence>
<dbReference type="GO" id="GO:0006515">
    <property type="term" value="P:protein quality control for misfolded or incompletely synthesized proteins"/>
    <property type="evidence" value="ECO:0007669"/>
    <property type="project" value="TreeGrafter"/>
</dbReference>
<organism evidence="15 16">
    <name type="scientific">Rotaria socialis</name>
    <dbReference type="NCBI Taxonomy" id="392032"/>
    <lineage>
        <taxon>Eukaryota</taxon>
        <taxon>Metazoa</taxon>
        <taxon>Spiralia</taxon>
        <taxon>Gnathifera</taxon>
        <taxon>Rotifera</taxon>
        <taxon>Eurotatoria</taxon>
        <taxon>Bdelloidea</taxon>
        <taxon>Philodinida</taxon>
        <taxon>Philodinidae</taxon>
        <taxon>Rotaria</taxon>
    </lineage>
</organism>
<keyword evidence="11 13" id="KW-0472">Membrane</keyword>
<evidence type="ECO:0000256" key="5">
    <source>
        <dbReference type="ARBA" id="ARBA00022679"/>
    </source>
</evidence>
<dbReference type="InterPro" id="IPR012446">
    <property type="entry name" value="CRAC_channel"/>
</dbReference>
<comment type="similarity">
    <text evidence="3">Belongs to the Orai family.</text>
</comment>
<evidence type="ECO:0000313" key="15">
    <source>
        <dbReference type="EMBL" id="CAF3511681.1"/>
    </source>
</evidence>
<feature type="transmembrane region" description="Helical" evidence="13">
    <location>
        <begin position="59"/>
        <end position="80"/>
    </location>
</feature>
<reference evidence="15" key="1">
    <citation type="submission" date="2021-02" db="EMBL/GenBank/DDBJ databases">
        <authorList>
            <person name="Nowell W R."/>
        </authorList>
    </citation>
    <scope>NUCLEOTIDE SEQUENCE</scope>
</reference>
<evidence type="ECO:0000256" key="13">
    <source>
        <dbReference type="SAM" id="Phobius"/>
    </source>
</evidence>
<dbReference type="InterPro" id="IPR013083">
    <property type="entry name" value="Znf_RING/FYVE/PHD"/>
</dbReference>
<gene>
    <name evidence="15" type="ORF">FME351_LOCUS17411</name>
</gene>
<dbReference type="PANTHER" id="PTHR46803:SF2">
    <property type="entry name" value="E3 UBIQUITIN-PROTEIN LIGASE CHIP"/>
    <property type="match status" value="1"/>
</dbReference>
<dbReference type="EC" id="2.3.2.27" evidence="4"/>
<dbReference type="Proteomes" id="UP000663869">
    <property type="component" value="Unassembled WGS sequence"/>
</dbReference>
<evidence type="ECO:0000313" key="16">
    <source>
        <dbReference type="Proteomes" id="UP000663869"/>
    </source>
</evidence>
<dbReference type="InterPro" id="IPR013105">
    <property type="entry name" value="TPR_2"/>
</dbReference>
<dbReference type="Pfam" id="PF18391">
    <property type="entry name" value="CHIP_TPR_N"/>
    <property type="match status" value="1"/>
</dbReference>
<dbReference type="EMBL" id="CAJNYU010002153">
    <property type="protein sequence ID" value="CAF3511681.1"/>
    <property type="molecule type" value="Genomic_DNA"/>
</dbReference>
<dbReference type="SMART" id="SM00504">
    <property type="entry name" value="Ubox"/>
    <property type="match status" value="1"/>
</dbReference>
<feature type="repeat" description="TPR" evidence="12">
    <location>
        <begin position="274"/>
        <end position="307"/>
    </location>
</feature>
<comment type="caution">
    <text evidence="15">The sequence shown here is derived from an EMBL/GenBank/DDBJ whole genome shotgun (WGS) entry which is preliminary data.</text>
</comment>
<evidence type="ECO:0000256" key="11">
    <source>
        <dbReference type="ARBA" id="ARBA00023136"/>
    </source>
</evidence>
<feature type="domain" description="U-box" evidence="14">
    <location>
        <begin position="474"/>
        <end position="548"/>
    </location>
</feature>
<dbReference type="GO" id="GO:0061630">
    <property type="term" value="F:ubiquitin protein ligase activity"/>
    <property type="evidence" value="ECO:0007669"/>
    <property type="project" value="UniProtKB-EC"/>
</dbReference>
<dbReference type="InterPro" id="IPR019734">
    <property type="entry name" value="TPR_rpt"/>
</dbReference>
<keyword evidence="7" id="KW-0677">Repeat</keyword>
<dbReference type="InterPro" id="IPR011990">
    <property type="entry name" value="TPR-like_helical_dom_sf"/>
</dbReference>
<comment type="catalytic activity">
    <reaction evidence="1">
        <text>S-ubiquitinyl-[E2 ubiquitin-conjugating enzyme]-L-cysteine + [acceptor protein]-L-lysine = [E2 ubiquitin-conjugating enzyme]-L-cysteine + N(6)-ubiquitinyl-[acceptor protein]-L-lysine.</text>
        <dbReference type="EC" id="2.3.2.27"/>
    </reaction>
</comment>
<feature type="transmembrane region" description="Helical" evidence="13">
    <location>
        <begin position="144"/>
        <end position="166"/>
    </location>
</feature>
<dbReference type="Gene3D" id="6.10.140.2020">
    <property type="match status" value="1"/>
</dbReference>
<feature type="transmembrane region" description="Helical" evidence="13">
    <location>
        <begin position="111"/>
        <end position="138"/>
    </location>
</feature>
<dbReference type="Gene3D" id="1.25.40.10">
    <property type="entry name" value="Tetratricopeptide repeat domain"/>
    <property type="match status" value="1"/>
</dbReference>
<dbReference type="PROSITE" id="PS50005">
    <property type="entry name" value="TPR"/>
    <property type="match status" value="1"/>
</dbReference>
<evidence type="ECO:0000256" key="10">
    <source>
        <dbReference type="ARBA" id="ARBA00022989"/>
    </source>
</evidence>
<dbReference type="InterPro" id="IPR041312">
    <property type="entry name" value="CHIP_TPR_N"/>
</dbReference>
<dbReference type="Pfam" id="PF07856">
    <property type="entry name" value="Orai-1"/>
    <property type="match status" value="1"/>
</dbReference>
<proteinExistence type="inferred from homology"/>
<sequence>MNVEESEIKYSLKRRRLLFNKAKLKAVSRTSALLSGFAMVAMVEISLDDHKNSKNSAPLLVVYSVVTCLLVGVHLLALMISTCILPQLEADSTLGYDAYESHSTMHIYIELAWILSTGFGIFLFLVEIAIVCWVKFFYVTRPAAIATTIVIVPVIILFCIFSLHFYRRLISSKLSHHQDELNEIENTLTICVRFNECISMMTVEKGEAIKEKGNNHFLQKKYHDAIHCYNQALNQNGEKPAYYVNRALCYIKLKQWDKVYQDAHHCLDLDPNYIKAHAYLGQYYVEQQRYDEAIICFKQALDLCKVQNKNFGGEIQRFLNYAHKCRFSLMEQKRIENENSLQTYVRSLIQTDKERRMQLYIEKYFQEHETNTNKKLESASSTVPSSTISNSLSILKQYLSKTVGYHNQQTTTTNVSSNVPLNTEAVTKSDNQTDITVDSQLEKGLSEIEQSSNQSLQELNNLFNEADTKRKRHEIPEYLTCKLCYDLMRDPVITPFGITYCRSCIEENLYKVGHLDPIANKPLAVEQLINNLVLKEIVEKFIKENEWVNSEYL</sequence>
<comment type="subcellular location">
    <subcellularLocation>
        <location evidence="2">Membrane</location>
        <topology evidence="2">Multi-pass membrane protein</topology>
    </subcellularLocation>
</comment>
<accession>A0A818HNI2</accession>
<dbReference type="SUPFAM" id="SSF48452">
    <property type="entry name" value="TPR-like"/>
    <property type="match status" value="1"/>
</dbReference>
<dbReference type="GO" id="GO:0045862">
    <property type="term" value="P:positive regulation of proteolysis"/>
    <property type="evidence" value="ECO:0007669"/>
    <property type="project" value="TreeGrafter"/>
</dbReference>
<evidence type="ECO:0000256" key="8">
    <source>
        <dbReference type="ARBA" id="ARBA00022786"/>
    </source>
</evidence>
<evidence type="ECO:0000256" key="6">
    <source>
        <dbReference type="ARBA" id="ARBA00022692"/>
    </source>
</evidence>
<evidence type="ECO:0000256" key="9">
    <source>
        <dbReference type="ARBA" id="ARBA00022803"/>
    </source>
</evidence>
<dbReference type="GO" id="GO:0030018">
    <property type="term" value="C:Z disc"/>
    <property type="evidence" value="ECO:0007669"/>
    <property type="project" value="TreeGrafter"/>
</dbReference>
<protein>
    <recommendedName>
        <fullName evidence="4">RING-type E3 ubiquitin transferase</fullName>
        <ecNumber evidence="4">2.3.2.27</ecNumber>
    </recommendedName>
</protein>
<dbReference type="GO" id="GO:0016020">
    <property type="term" value="C:membrane"/>
    <property type="evidence" value="ECO:0007669"/>
    <property type="project" value="UniProtKB-SubCell"/>
</dbReference>
<dbReference type="SUPFAM" id="SSF57850">
    <property type="entry name" value="RING/U-box"/>
    <property type="match status" value="1"/>
</dbReference>
<evidence type="ECO:0000256" key="12">
    <source>
        <dbReference type="PROSITE-ProRule" id="PRU00339"/>
    </source>
</evidence>
<dbReference type="InterPro" id="IPR003613">
    <property type="entry name" value="Ubox_domain"/>
</dbReference>
<evidence type="ECO:0000256" key="1">
    <source>
        <dbReference type="ARBA" id="ARBA00000900"/>
    </source>
</evidence>
<keyword evidence="8" id="KW-0833">Ubl conjugation pathway</keyword>
<dbReference type="GO" id="GO:0000209">
    <property type="term" value="P:protein polyubiquitination"/>
    <property type="evidence" value="ECO:0007669"/>
    <property type="project" value="TreeGrafter"/>
</dbReference>